<evidence type="ECO:0000313" key="2">
    <source>
        <dbReference type="EMBL" id="GMM53819.1"/>
    </source>
</evidence>
<protein>
    <submittedName>
        <fullName evidence="2">Mco32 protein</fullName>
    </submittedName>
</protein>
<keyword evidence="3" id="KW-1185">Reference proteome</keyword>
<dbReference type="Proteomes" id="UP001377567">
    <property type="component" value="Unassembled WGS sequence"/>
</dbReference>
<evidence type="ECO:0000256" key="1">
    <source>
        <dbReference type="SAM" id="MobiDB-lite"/>
    </source>
</evidence>
<sequence length="253" mass="27167">MIVSRRVALLAPLRRCVGSTPGGSEQANLGEITQYLLGEGVPALLQHNYAHSRIHPDAQLRLLPMLPYTPTVQGRRKVEASLSALRLLLTTCVLPRGTDTRIHIHAAHSLLPGVRSPHAVCPQAAKLLVRWATCSPEEHCRHQAQSSATRRWSLAGGGGSVANSGAGVASSHPVEESGGPSDNSPMKDTPPPGQAGKLPPTGRAPPEITRVLQGIFMFEFSADNSQILVHTIDNVEMIDYEKRVRTTPNISVC</sequence>
<gene>
    <name evidence="2" type="ORF">DAKH74_004350</name>
</gene>
<accession>A0AAV5RQG4</accession>
<comment type="caution">
    <text evidence="2">The sequence shown here is derived from an EMBL/GenBank/DDBJ whole genome shotgun (WGS) entry which is preliminary data.</text>
</comment>
<dbReference type="InterPro" id="IPR031342">
    <property type="entry name" value="Mug163-like"/>
</dbReference>
<dbReference type="EMBL" id="BTGD01000001">
    <property type="protein sequence ID" value="GMM53819.1"/>
    <property type="molecule type" value="Genomic_DNA"/>
</dbReference>
<proteinExistence type="predicted"/>
<feature type="region of interest" description="Disordered" evidence="1">
    <location>
        <begin position="151"/>
        <end position="206"/>
    </location>
</feature>
<name>A0AAV5RQG4_MAUHU</name>
<dbReference type="Pfam" id="PF17119">
    <property type="entry name" value="MMU163"/>
    <property type="match status" value="1"/>
</dbReference>
<reference evidence="2 3" key="1">
    <citation type="journal article" date="2023" name="Elife">
        <title>Identification of key yeast species and microbe-microbe interactions impacting larval growth of Drosophila in the wild.</title>
        <authorList>
            <person name="Mure A."/>
            <person name="Sugiura Y."/>
            <person name="Maeda R."/>
            <person name="Honda K."/>
            <person name="Sakurai N."/>
            <person name="Takahashi Y."/>
            <person name="Watada M."/>
            <person name="Katoh T."/>
            <person name="Gotoh A."/>
            <person name="Gotoh Y."/>
            <person name="Taniguchi I."/>
            <person name="Nakamura K."/>
            <person name="Hayashi T."/>
            <person name="Katayama T."/>
            <person name="Uemura T."/>
            <person name="Hattori Y."/>
        </authorList>
    </citation>
    <scope>NUCLEOTIDE SEQUENCE [LARGE SCALE GENOMIC DNA]</scope>
    <source>
        <strain evidence="2 3">KH-74</strain>
    </source>
</reference>
<dbReference type="AlphaFoldDB" id="A0AAV5RQG4"/>
<feature type="compositionally biased region" description="Low complexity" evidence="1">
    <location>
        <begin position="161"/>
        <end position="171"/>
    </location>
</feature>
<evidence type="ECO:0000313" key="3">
    <source>
        <dbReference type="Proteomes" id="UP001377567"/>
    </source>
</evidence>
<organism evidence="2 3">
    <name type="scientific">Maudiozyma humilis</name>
    <name type="common">Sour dough yeast</name>
    <name type="synonym">Kazachstania humilis</name>
    <dbReference type="NCBI Taxonomy" id="51915"/>
    <lineage>
        <taxon>Eukaryota</taxon>
        <taxon>Fungi</taxon>
        <taxon>Dikarya</taxon>
        <taxon>Ascomycota</taxon>
        <taxon>Saccharomycotina</taxon>
        <taxon>Saccharomycetes</taxon>
        <taxon>Saccharomycetales</taxon>
        <taxon>Saccharomycetaceae</taxon>
        <taxon>Maudiozyma</taxon>
    </lineage>
</organism>